<dbReference type="Gene3D" id="1.20.58.2180">
    <property type="match status" value="1"/>
</dbReference>
<evidence type="ECO:0000256" key="1">
    <source>
        <dbReference type="SAM" id="SignalP"/>
    </source>
</evidence>
<organism evidence="3 4">
    <name type="scientific">Fusobacterium animalis 11_3_2</name>
    <dbReference type="NCBI Taxonomy" id="457403"/>
    <lineage>
        <taxon>Bacteria</taxon>
        <taxon>Fusobacteriati</taxon>
        <taxon>Fusobacteriota</taxon>
        <taxon>Fusobacteriia</taxon>
        <taxon>Fusobacteriales</taxon>
        <taxon>Fusobacteriaceae</taxon>
        <taxon>Fusobacterium</taxon>
    </lineage>
</organism>
<name>F7L380_9FUSO</name>
<dbReference type="PANTHER" id="PTHR30535">
    <property type="entry name" value="VITAMIN B12-BINDING PROTEIN"/>
    <property type="match status" value="1"/>
</dbReference>
<feature type="signal peptide" evidence="1">
    <location>
        <begin position="1"/>
        <end position="32"/>
    </location>
</feature>
<keyword evidence="4" id="KW-1185">Reference proteome</keyword>
<feature type="domain" description="Fe/B12 periplasmic-binding" evidence="2">
    <location>
        <begin position="61"/>
        <end position="329"/>
    </location>
</feature>
<dbReference type="PANTHER" id="PTHR30535:SF34">
    <property type="entry name" value="MOLYBDATE-BINDING PROTEIN MOLA"/>
    <property type="match status" value="1"/>
</dbReference>
<sequence>MYTNYERRNKMKKIFLTLLVFLTFFTSNSVIANSISQKGQNTYEFVDSVGRKVMIPKNISKIVPSGTNAQLVLAGFSPEKMVGIAKRPSKEALNSIKNFPIDKPEIGQYYGKNPNFNKEELIKVNPQIIIDLGEKKKTIKDDMEQIYENTGIPIIFIELTPETAPQAYRTLGKVLNKEKLGEEIANFLEEKNTIVKNTLKTIPDNEKLTFIQVGNNALNVDPSNSSHTEAIEFAGGINKAPSKEKGAKSKTENLNMEEVMSWDPDVIFAKDKNSYDIITTNPAWSSFRAVKNGKVYLIPQTPYNWVTSPPSANKMMGIYWAAKTLYPKYFTYDLKEIETKFNKLIYGIGR</sequence>
<dbReference type="Proteomes" id="UP000004160">
    <property type="component" value="Unassembled WGS sequence"/>
</dbReference>
<dbReference type="PROSITE" id="PS50983">
    <property type="entry name" value="FE_B12_PBP"/>
    <property type="match status" value="1"/>
</dbReference>
<reference evidence="3" key="1">
    <citation type="submission" date="2011-05" db="EMBL/GenBank/DDBJ databases">
        <title>The Genome Sequence of Fusobacterium sp. 11_3_2.</title>
        <authorList>
            <consortium name="The Broad Institute Genome Sequencing Platform"/>
            <person name="Earl A."/>
            <person name="Ward D."/>
            <person name="Feldgarden M."/>
            <person name="Gevers D."/>
            <person name="Sibley C.D."/>
            <person name="White A.P."/>
            <person name="Crowley S."/>
            <person name="Surette M."/>
            <person name="Strauss J.C."/>
            <person name="Ambrose C.E."/>
            <person name="Allen-Vercoe E."/>
            <person name="Young S.K."/>
            <person name="Zeng Q."/>
            <person name="Gargeya S."/>
            <person name="Fitzgerald M."/>
            <person name="Haas B."/>
            <person name="Abouelleil A."/>
            <person name="Alvarado L."/>
            <person name="Arachchi H.M."/>
            <person name="Berlin A."/>
            <person name="Brown A."/>
            <person name="Chapman S.B."/>
            <person name="Chen Z."/>
            <person name="Dunbar C."/>
            <person name="Freedman E."/>
            <person name="Gearin G."/>
            <person name="Gellesch M."/>
            <person name="Goldberg J."/>
            <person name="Griggs A."/>
            <person name="Gujja S."/>
            <person name="Heiman D."/>
            <person name="Howarth C."/>
            <person name="Larson L."/>
            <person name="Lui A."/>
            <person name="MacDonald P.J.P."/>
            <person name="Mehta T."/>
            <person name="Montmayeur A."/>
            <person name="Murphy C."/>
            <person name="Neiman D."/>
            <person name="Pearson M."/>
            <person name="Priest M."/>
            <person name="Roberts A."/>
            <person name="Saif S."/>
            <person name="Shea T."/>
            <person name="Shenoy N."/>
            <person name="Sisk P."/>
            <person name="Stolte C."/>
            <person name="Sykes S."/>
            <person name="Wortman J."/>
            <person name="Nusbaum C."/>
            <person name="Birren B."/>
        </authorList>
    </citation>
    <scope>NUCLEOTIDE SEQUENCE [LARGE SCALE GENOMIC DNA]</scope>
    <source>
        <strain evidence="3">11_3_2</strain>
    </source>
</reference>
<dbReference type="InterPro" id="IPR002491">
    <property type="entry name" value="ABC_transptr_periplasmic_BD"/>
</dbReference>
<evidence type="ECO:0000259" key="2">
    <source>
        <dbReference type="PROSITE" id="PS50983"/>
    </source>
</evidence>
<keyword evidence="3" id="KW-0449">Lipoprotein</keyword>
<dbReference type="GO" id="GO:0071281">
    <property type="term" value="P:cellular response to iron ion"/>
    <property type="evidence" value="ECO:0007669"/>
    <property type="project" value="TreeGrafter"/>
</dbReference>
<dbReference type="Pfam" id="PF01497">
    <property type="entry name" value="Peripla_BP_2"/>
    <property type="match status" value="1"/>
</dbReference>
<evidence type="ECO:0000313" key="3">
    <source>
        <dbReference type="EMBL" id="EGN65160.1"/>
    </source>
</evidence>
<dbReference type="Gene3D" id="3.40.50.1980">
    <property type="entry name" value="Nitrogenase molybdenum iron protein domain"/>
    <property type="match status" value="2"/>
</dbReference>
<gene>
    <name evidence="3" type="ORF">HMPREF0401_02303</name>
</gene>
<dbReference type="HOGENOM" id="CLU_038034_13_1_0"/>
<dbReference type="AlphaFoldDB" id="F7L380"/>
<dbReference type="EMBL" id="ACUO01000040">
    <property type="protein sequence ID" value="EGN65160.1"/>
    <property type="molecule type" value="Genomic_DNA"/>
</dbReference>
<protein>
    <submittedName>
        <fullName evidence="3">Lipoprotein</fullName>
    </submittedName>
</protein>
<evidence type="ECO:0000313" key="4">
    <source>
        <dbReference type="Proteomes" id="UP000004160"/>
    </source>
</evidence>
<dbReference type="InterPro" id="IPR050902">
    <property type="entry name" value="ABC_Transporter_SBP"/>
</dbReference>
<accession>F7L380</accession>
<dbReference type="SUPFAM" id="SSF53807">
    <property type="entry name" value="Helical backbone' metal receptor"/>
    <property type="match status" value="1"/>
</dbReference>
<keyword evidence="1" id="KW-0732">Signal</keyword>
<dbReference type="PATRIC" id="fig|457403.8.peg.2336"/>
<comment type="caution">
    <text evidence="3">The sequence shown here is derived from an EMBL/GenBank/DDBJ whole genome shotgun (WGS) entry which is preliminary data.</text>
</comment>
<feature type="chain" id="PRO_5003364625" evidence="1">
    <location>
        <begin position="33"/>
        <end position="350"/>
    </location>
</feature>
<proteinExistence type="predicted"/>